<dbReference type="SUPFAM" id="SSF48295">
    <property type="entry name" value="TrpR-like"/>
    <property type="match status" value="1"/>
</dbReference>
<dbReference type="AlphaFoldDB" id="A0A3M8HDX6"/>
<feature type="domain" description="Insertion element IS150 protein InsJ-like helix-turn-helix" evidence="1">
    <location>
        <begin position="32"/>
        <end position="76"/>
    </location>
</feature>
<gene>
    <name evidence="2" type="ORF">EC501_04465</name>
</gene>
<dbReference type="Proteomes" id="UP000279909">
    <property type="component" value="Unassembled WGS sequence"/>
</dbReference>
<proteinExistence type="predicted"/>
<sequence>MLKKLQYAVDNILLKGDFSMSRKNNTYSNELKLEIVQAYLNGEESMQKIADRYEIRNVSQVKAWVKKFKEVESIEAFNRLSSTGSGAKGVKNPLKGKRVHFKNVEGEIRQAVE</sequence>
<dbReference type="Gene3D" id="1.10.10.10">
    <property type="entry name" value="Winged helix-like DNA-binding domain superfamily/Winged helix DNA-binding domain"/>
    <property type="match status" value="1"/>
</dbReference>
<keyword evidence="3" id="KW-1185">Reference proteome</keyword>
<dbReference type="Pfam" id="PF13518">
    <property type="entry name" value="HTH_28"/>
    <property type="match status" value="1"/>
</dbReference>
<reference evidence="2 3" key="1">
    <citation type="journal article" date="2014" name="Int. J. Syst. Evol. Microbiol.">
        <title>Lysinibacillus halotolerans sp. nov., isolated from saline-alkaline soil.</title>
        <authorList>
            <person name="Kong D."/>
            <person name="Wang Y."/>
            <person name="Zhao B."/>
            <person name="Li Y."/>
            <person name="Song J."/>
            <person name="Zhai Y."/>
            <person name="Zhang C."/>
            <person name="Wang H."/>
            <person name="Chen X."/>
            <person name="Zhao B."/>
            <person name="Ruan Z."/>
        </authorList>
    </citation>
    <scope>NUCLEOTIDE SEQUENCE [LARGE SCALE GENOMIC DNA]</scope>
    <source>
        <strain evidence="2 3">MCCC 1A12703</strain>
    </source>
</reference>
<dbReference type="EMBL" id="RHLQ01000007">
    <property type="protein sequence ID" value="RND00489.1"/>
    <property type="molecule type" value="Genomic_DNA"/>
</dbReference>
<accession>A0A3M8HDX6</accession>
<dbReference type="InterPro" id="IPR010921">
    <property type="entry name" value="Trp_repressor/repl_initiator"/>
</dbReference>
<dbReference type="GO" id="GO:0043565">
    <property type="term" value="F:sequence-specific DNA binding"/>
    <property type="evidence" value="ECO:0007669"/>
    <property type="project" value="InterPro"/>
</dbReference>
<evidence type="ECO:0000259" key="1">
    <source>
        <dbReference type="Pfam" id="PF13518"/>
    </source>
</evidence>
<name>A0A3M8HDX6_9BACI</name>
<protein>
    <submittedName>
        <fullName evidence="2">Transposase</fullName>
    </submittedName>
</protein>
<evidence type="ECO:0000313" key="2">
    <source>
        <dbReference type="EMBL" id="RND00489.1"/>
    </source>
</evidence>
<dbReference type="InterPro" id="IPR055247">
    <property type="entry name" value="InsJ-like_HTH"/>
</dbReference>
<dbReference type="InterPro" id="IPR036388">
    <property type="entry name" value="WH-like_DNA-bd_sf"/>
</dbReference>
<comment type="caution">
    <text evidence="2">The sequence shown here is derived from an EMBL/GenBank/DDBJ whole genome shotgun (WGS) entry which is preliminary data.</text>
</comment>
<evidence type="ECO:0000313" key="3">
    <source>
        <dbReference type="Proteomes" id="UP000279909"/>
    </source>
</evidence>
<organism evidence="2 3">
    <name type="scientific">Lysinibacillus halotolerans</name>
    <dbReference type="NCBI Taxonomy" id="1368476"/>
    <lineage>
        <taxon>Bacteria</taxon>
        <taxon>Bacillati</taxon>
        <taxon>Bacillota</taxon>
        <taxon>Bacilli</taxon>
        <taxon>Bacillales</taxon>
        <taxon>Bacillaceae</taxon>
        <taxon>Lysinibacillus</taxon>
    </lineage>
</organism>